<keyword evidence="1" id="KW-1133">Transmembrane helix</keyword>
<dbReference type="GO" id="GO:0005509">
    <property type="term" value="F:calcium ion binding"/>
    <property type="evidence" value="ECO:0007669"/>
    <property type="project" value="InterPro"/>
</dbReference>
<dbReference type="OrthoDB" id="191686at2759"/>
<dbReference type="Proteomes" id="UP000604046">
    <property type="component" value="Unassembled WGS sequence"/>
</dbReference>
<accession>A0A812N487</accession>
<evidence type="ECO:0000256" key="1">
    <source>
        <dbReference type="SAM" id="Phobius"/>
    </source>
</evidence>
<feature type="domain" description="EF-hand" evidence="2">
    <location>
        <begin position="82"/>
        <end position="117"/>
    </location>
</feature>
<dbReference type="InterPro" id="IPR002048">
    <property type="entry name" value="EF_hand_dom"/>
</dbReference>
<dbReference type="AlphaFoldDB" id="A0A812N487"/>
<evidence type="ECO:0000313" key="3">
    <source>
        <dbReference type="EMBL" id="CAE7271821.1"/>
    </source>
</evidence>
<dbReference type="InterPro" id="IPR011992">
    <property type="entry name" value="EF-hand-dom_pair"/>
</dbReference>
<feature type="transmembrane region" description="Helical" evidence="1">
    <location>
        <begin position="33"/>
        <end position="58"/>
    </location>
</feature>
<dbReference type="SUPFAM" id="SSF47473">
    <property type="entry name" value="EF-hand"/>
    <property type="match status" value="1"/>
</dbReference>
<dbReference type="PROSITE" id="PS50222">
    <property type="entry name" value="EF_HAND_2"/>
    <property type="match status" value="1"/>
</dbReference>
<dbReference type="Gene3D" id="1.10.238.10">
    <property type="entry name" value="EF-hand"/>
    <property type="match status" value="1"/>
</dbReference>
<proteinExistence type="predicted"/>
<name>A0A812N487_9DINO</name>
<organism evidence="3 4">
    <name type="scientific">Symbiodinium natans</name>
    <dbReference type="NCBI Taxonomy" id="878477"/>
    <lineage>
        <taxon>Eukaryota</taxon>
        <taxon>Sar</taxon>
        <taxon>Alveolata</taxon>
        <taxon>Dinophyceae</taxon>
        <taxon>Suessiales</taxon>
        <taxon>Symbiodiniaceae</taxon>
        <taxon>Symbiodinium</taxon>
    </lineage>
</organism>
<comment type="caution">
    <text evidence="3">The sequence shown here is derived from an EMBL/GenBank/DDBJ whole genome shotgun (WGS) entry which is preliminary data.</text>
</comment>
<keyword evidence="4" id="KW-1185">Reference proteome</keyword>
<keyword evidence="1" id="KW-0472">Membrane</keyword>
<sequence length="219" mass="24831">MGRQKTGIGPTEITFAGNWPTNSRPVLEKVSHAYVIFFVLYVTVIAFAVIRVISAVFLKDTLDAAQNDAEHLVVDRLRKKAEYVEKLEIIFRAIDDSGDGIITEARMNEILSNQKIAAYFQTLDLDVHEGAALFHLLDNGDGEVTLEEFIDGIMRCKGPARAIDQDDLEKGNVPKHVRLFEQLFRLFLVLLVVVPCRHHVEQDADTWHYFHGQMDNLPD</sequence>
<reference evidence="3" key="1">
    <citation type="submission" date="2021-02" db="EMBL/GenBank/DDBJ databases">
        <authorList>
            <person name="Dougan E. K."/>
            <person name="Rhodes N."/>
            <person name="Thang M."/>
            <person name="Chan C."/>
        </authorList>
    </citation>
    <scope>NUCLEOTIDE SEQUENCE</scope>
</reference>
<gene>
    <name evidence="3" type="primary">ANKRD17</name>
    <name evidence="3" type="ORF">SNAT2548_LOCUS14427</name>
</gene>
<keyword evidence="1" id="KW-0812">Transmembrane</keyword>
<dbReference type="EMBL" id="CAJNDS010001668">
    <property type="protein sequence ID" value="CAE7271821.1"/>
    <property type="molecule type" value="Genomic_DNA"/>
</dbReference>
<evidence type="ECO:0000313" key="4">
    <source>
        <dbReference type="Proteomes" id="UP000604046"/>
    </source>
</evidence>
<evidence type="ECO:0000259" key="2">
    <source>
        <dbReference type="PROSITE" id="PS50222"/>
    </source>
</evidence>
<protein>
    <submittedName>
        <fullName evidence="3">ANKRD17 protein</fullName>
    </submittedName>
</protein>